<evidence type="ECO:0000313" key="1">
    <source>
        <dbReference type="EMBL" id="ADK82168.1"/>
    </source>
</evidence>
<keyword evidence="2" id="KW-1185">Reference proteome</keyword>
<accession>E1R4T0</accession>
<proteinExistence type="predicted"/>
<gene>
    <name evidence="1" type="ordered locus">Spirs_3067</name>
</gene>
<dbReference type="Proteomes" id="UP000002318">
    <property type="component" value="Chromosome"/>
</dbReference>
<dbReference type="AlphaFoldDB" id="E1R4T0"/>
<protein>
    <recommendedName>
        <fullName evidence="3">DUF4384 domain-containing protein</fullName>
    </recommendedName>
</protein>
<evidence type="ECO:0000313" key="2">
    <source>
        <dbReference type="Proteomes" id="UP000002318"/>
    </source>
</evidence>
<dbReference type="KEGG" id="ssm:Spirs_3067"/>
<name>E1R4T0_SEDSS</name>
<dbReference type="Gene3D" id="3.10.28.20">
    <property type="entry name" value="Acetamidase/Formamidase-like domains"/>
    <property type="match status" value="1"/>
</dbReference>
<dbReference type="HOGENOM" id="CLU_535174_0_0_12"/>
<sequence>MLLFSQSGMPLHDSIFQEAGVPLWVSSYGVRSPFGEDILTGFGMGESKTLGSDALEQAKTQAMDDLVRKIRVRITSEVTSRQSASALHSSSYVSSVTKSTASLQLPNVAFLVKEYEGISYALAYVKRATLISEFSDLARSSSNRILLSVKDAGEKERRGDNAAAAEAYLLCLPEFDKLYESYSLVHTLSPSTLPAFFAGLDTSSMKNWDDVTALEQELRQKIDTLMGLASDSFDEALEKIVILLKKQGLSSGNFLSPAFTYQQTDFSSPFGQYVAVKLSGLLNEKLPKGNTQYIVQGSYWIHTDDVELFTLVRLSQQPANVVGSVSATFPRNSAPRNYGLEPQNHEQALQDLMEFEEGAMTDGGIHLDIWTSKGKSEDAQVYIEGEKLNLYIRVNQPCTLQITYILATGEKVLLEEGFFIGIDKVNRVVRYPSSFDVVPPLGVERLIVTAFSGTPPIPAVRPTFIEGEQYMIFDSVKDVVAQARGLRKSDSADAPRTGEAQLAITTIPK</sequence>
<dbReference type="EMBL" id="CP002116">
    <property type="protein sequence ID" value="ADK82168.1"/>
    <property type="molecule type" value="Genomic_DNA"/>
</dbReference>
<reference evidence="1 2" key="1">
    <citation type="journal article" date="2010" name="Stand. Genomic Sci.">
        <title>Complete genome sequence of Spirochaeta smaragdinae type strain (SEBR 4228).</title>
        <authorList>
            <person name="Mavromatis K."/>
            <person name="Yasawong M."/>
            <person name="Chertkov O."/>
            <person name="Lapidus A."/>
            <person name="Lucas S."/>
            <person name="Nolan M."/>
            <person name="Del Rio T.G."/>
            <person name="Tice H."/>
            <person name="Cheng J.F."/>
            <person name="Pitluck S."/>
            <person name="Liolios K."/>
            <person name="Ivanova N."/>
            <person name="Tapia R."/>
            <person name="Han C."/>
            <person name="Bruce D."/>
            <person name="Goodwin L."/>
            <person name="Pati A."/>
            <person name="Chen A."/>
            <person name="Palaniappan K."/>
            <person name="Land M."/>
            <person name="Hauser L."/>
            <person name="Chang Y.J."/>
            <person name="Jeffries C.D."/>
            <person name="Detter J.C."/>
            <person name="Rohde M."/>
            <person name="Brambilla E."/>
            <person name="Spring S."/>
            <person name="Goker M."/>
            <person name="Sikorski J."/>
            <person name="Woyke T."/>
            <person name="Bristow J."/>
            <person name="Eisen J.A."/>
            <person name="Markowitz V."/>
            <person name="Hugenholtz P."/>
            <person name="Klenk H.P."/>
            <person name="Kyrpides N.C."/>
        </authorList>
    </citation>
    <scope>NUCLEOTIDE SEQUENCE [LARGE SCALE GENOMIC DNA]</scope>
    <source>
        <strain evidence="2">DSM 11293 / JCM 15392 / SEBR 4228</strain>
    </source>
</reference>
<evidence type="ECO:0008006" key="3">
    <source>
        <dbReference type="Google" id="ProtNLM"/>
    </source>
</evidence>
<organism evidence="1 2">
    <name type="scientific">Sediminispirochaeta smaragdinae (strain DSM 11293 / JCM 15392 / SEBR 4228)</name>
    <name type="common">Spirochaeta smaragdinae</name>
    <dbReference type="NCBI Taxonomy" id="573413"/>
    <lineage>
        <taxon>Bacteria</taxon>
        <taxon>Pseudomonadati</taxon>
        <taxon>Spirochaetota</taxon>
        <taxon>Spirochaetia</taxon>
        <taxon>Spirochaetales</taxon>
        <taxon>Spirochaetaceae</taxon>
        <taxon>Sediminispirochaeta</taxon>
    </lineage>
</organism>